<dbReference type="SUPFAM" id="SSF55920">
    <property type="entry name" value="Creatinase/aminopeptidase"/>
    <property type="match status" value="1"/>
</dbReference>
<dbReference type="CDD" id="cd01066">
    <property type="entry name" value="APP_MetAP"/>
    <property type="match status" value="1"/>
</dbReference>
<evidence type="ECO:0000313" key="3">
    <source>
        <dbReference type="Proteomes" id="UP001162891"/>
    </source>
</evidence>
<dbReference type="InterPro" id="IPR000994">
    <property type="entry name" value="Pept_M24"/>
</dbReference>
<name>A0ABM7X0B0_9BACT</name>
<evidence type="ECO:0000313" key="2">
    <source>
        <dbReference type="EMBL" id="BDG05224.1"/>
    </source>
</evidence>
<proteinExistence type="predicted"/>
<feature type="domain" description="Peptidase M24" evidence="1">
    <location>
        <begin position="137"/>
        <end position="329"/>
    </location>
</feature>
<dbReference type="InterPro" id="IPR036005">
    <property type="entry name" value="Creatinase/aminopeptidase-like"/>
</dbReference>
<organism evidence="2 3">
    <name type="scientific">Anaeromyxobacter oryzae</name>
    <dbReference type="NCBI Taxonomy" id="2918170"/>
    <lineage>
        <taxon>Bacteria</taxon>
        <taxon>Pseudomonadati</taxon>
        <taxon>Myxococcota</taxon>
        <taxon>Myxococcia</taxon>
        <taxon>Myxococcales</taxon>
        <taxon>Cystobacterineae</taxon>
        <taxon>Anaeromyxobacteraceae</taxon>
        <taxon>Anaeromyxobacter</taxon>
    </lineage>
</organism>
<keyword evidence="3" id="KW-1185">Reference proteome</keyword>
<dbReference type="EMBL" id="AP025591">
    <property type="protein sequence ID" value="BDG05224.1"/>
    <property type="molecule type" value="Genomic_DNA"/>
</dbReference>
<dbReference type="Proteomes" id="UP001162891">
    <property type="component" value="Chromosome"/>
</dbReference>
<dbReference type="Pfam" id="PF00557">
    <property type="entry name" value="Peptidase_M24"/>
    <property type="match status" value="1"/>
</dbReference>
<accession>A0ABM7X0B0</accession>
<protein>
    <submittedName>
        <fullName evidence="2">Peptidase M24</fullName>
    </submittedName>
</protein>
<dbReference type="Gene3D" id="3.90.230.10">
    <property type="entry name" value="Creatinase/methionine aminopeptidase superfamily"/>
    <property type="match status" value="1"/>
</dbReference>
<evidence type="ECO:0000259" key="1">
    <source>
        <dbReference type="Pfam" id="PF00557"/>
    </source>
</evidence>
<dbReference type="PANTHER" id="PTHR46112">
    <property type="entry name" value="AMINOPEPTIDASE"/>
    <property type="match status" value="1"/>
</dbReference>
<gene>
    <name evidence="2" type="ORF">AMOR_42200</name>
</gene>
<dbReference type="PANTHER" id="PTHR46112:SF2">
    <property type="entry name" value="XAA-PRO AMINOPEPTIDASE P-RELATED"/>
    <property type="match status" value="1"/>
</dbReference>
<sequence>MTELARKLDALRRAALRDGVGAVRLRGLDWTSWVGCGGSAAVLLAAETGVADVLVSADGAWVLTDEIERARLQAEELPPGLEMFAARWWDRGAADAFADRIRGAGALASDRPRPGERPLPPEVVALRRSLGPEELERYRALGRDAAAAVSDVLRAARPDWTGFQLAGAAAGALWSRGVAPALVLAGDARRLLLYRHPTPTSDRLGDRAMLVVCARRHGLYANLTRFVYFRDPTAEEARRGADVTRIEAAALDASRPGATLGAVLDALVAAYAAAGYAGEEARHHQGGTCGYLSRDAVAVPGSTVPLEAGGAVAWNPSLPGAKVEDTFVIGADGLENLTVDPRWPVERIAGRARPLPLVR</sequence>
<reference evidence="3" key="1">
    <citation type="journal article" date="2022" name="Int. J. Syst. Evol. Microbiol.">
        <title>Anaeromyxobacter oryzae sp. nov., Anaeromyxobacter diazotrophicus sp. nov. and Anaeromyxobacter paludicola sp. nov., isolated from paddy soils.</title>
        <authorList>
            <person name="Itoh H."/>
            <person name="Xu Z."/>
            <person name="Mise K."/>
            <person name="Masuda Y."/>
            <person name="Ushijima N."/>
            <person name="Hayakawa C."/>
            <person name="Shiratori Y."/>
            <person name="Senoo K."/>
        </authorList>
    </citation>
    <scope>NUCLEOTIDE SEQUENCE [LARGE SCALE GENOMIC DNA]</scope>
    <source>
        <strain evidence="3">Red232</strain>
    </source>
</reference>
<dbReference type="InterPro" id="IPR050659">
    <property type="entry name" value="Peptidase_M24B"/>
</dbReference>
<dbReference type="RefSeq" id="WP_248353819.1">
    <property type="nucleotide sequence ID" value="NZ_AP025591.1"/>
</dbReference>